<evidence type="ECO:0000313" key="5">
    <source>
        <dbReference type="Proteomes" id="UP000245383"/>
    </source>
</evidence>
<dbReference type="SMART" id="SM00365">
    <property type="entry name" value="LRR_SD22"/>
    <property type="match status" value="8"/>
</dbReference>
<gene>
    <name evidence="4" type="ORF">BB561_004629</name>
</gene>
<protein>
    <recommendedName>
        <fullName evidence="6">L domain-like protein</fullName>
    </recommendedName>
</protein>
<feature type="compositionally biased region" description="Polar residues" evidence="3">
    <location>
        <begin position="226"/>
        <end position="239"/>
    </location>
</feature>
<evidence type="ECO:0000256" key="3">
    <source>
        <dbReference type="SAM" id="MobiDB-lite"/>
    </source>
</evidence>
<dbReference type="GO" id="GO:0005737">
    <property type="term" value="C:cytoplasm"/>
    <property type="evidence" value="ECO:0007669"/>
    <property type="project" value="TreeGrafter"/>
</dbReference>
<sequence length="1013" mass="114394">MNFESKLRKPTSSRIAPPNLKQNYQSGSTLQDTKLSQQADYSTSTQNTETSGLSDPINKTEVGSPLADLYISLPSFSSIKQPLSGQNKTNSRSGIQPSSKNNALPNLSDLNFKQKNVYNNDQTSVKASTYLQNLKKTSTGQTEQIMSSEKNPRGVGKQHTNSKIPLTPLNPPGYASRSKIPTIIPRSTYVPTKNKIPTTNLNNNQLNSMHTKDVSAYNQKGLRQSKIGSNLISTPSNKTAEPKYPINTSIRNGSLNSTTKSPRKTITSNRTSISSSRQNNNSQPISKSTSSSLTTSNNTVRSSTDISSKVHSSTKPWHKSPNIKSQVEYLPETNQAYSEQTLKLARKTGKLNLSNKSLIEIPEDIYNLYEMGKSSIDMEITESQEKWWEYEDLTRLNLADNLITIIKPKISTFSSLRFLDLRNNKLEQLPQSFSELSELQFLSLAGNNFKELPVCLLLLHNISELQLQRNYIESIPDNLESLNYSLCILDISNNLLSGECKFLSNLCKLQKLFLTDNKLERLSDTSSWARNLKELAVSNNKLECVFELNSIEEIDCFNSLNFVDASKNRILRFFNIKNNDKQLDENSNSNNVNNMSAKPNIIINLPNLESLILDENLLDDEFLLNFSQNIVPKLSSLNISYNKITNLSIDFIMNCNGINRLNISNNLVKTIPPEICLMKKLLVFEFVGNPLRSKPRGQNVAEILVNFQNLMIEAKNTFSNQRSFGDFHQDMNSSENQNPHFDLTTRISTFLKNGFLDLSNFKKKFEDENITIEILTDEIKKVLQVDHTWRIKRLSLDSNGLDKIPTELLELVSNDLQVLSLSKNFIKSLDNCYFISENSNRQSVYFPNLKELYLSSNQIQSFGALVSSKHQYSKTSDIKIQFFAPNLEILDLSFNMICSLNDFGNIIDESELTQKLFSLSFGFKHLFGLESLHTLSLSQNKLNQIHEPFIFCGLQTVDLSNNSISTIPPELGLVSSIKSLNLVGNTFKIPRRQTLEKGTEAVMSWLKDRISED</sequence>
<dbReference type="PROSITE" id="PS51450">
    <property type="entry name" value="LRR"/>
    <property type="match status" value="5"/>
</dbReference>
<feature type="region of interest" description="Disordered" evidence="3">
    <location>
        <begin position="78"/>
        <end position="107"/>
    </location>
</feature>
<dbReference type="SMART" id="SM00369">
    <property type="entry name" value="LRR_TYP"/>
    <property type="match status" value="8"/>
</dbReference>
<dbReference type="PANTHER" id="PTHR48051:SF1">
    <property type="entry name" value="RAS SUPPRESSOR PROTEIN 1"/>
    <property type="match status" value="1"/>
</dbReference>
<feature type="region of interest" description="Disordered" evidence="3">
    <location>
        <begin position="138"/>
        <end position="179"/>
    </location>
</feature>
<evidence type="ECO:0000256" key="1">
    <source>
        <dbReference type="ARBA" id="ARBA00022614"/>
    </source>
</evidence>
<feature type="compositionally biased region" description="Low complexity" evidence="3">
    <location>
        <begin position="266"/>
        <end position="304"/>
    </location>
</feature>
<dbReference type="SMART" id="SM00364">
    <property type="entry name" value="LRR_BAC"/>
    <property type="match status" value="8"/>
</dbReference>
<dbReference type="EMBL" id="MBFR01000228">
    <property type="protein sequence ID" value="PVU90971.1"/>
    <property type="molecule type" value="Genomic_DNA"/>
</dbReference>
<dbReference type="InterPro" id="IPR003591">
    <property type="entry name" value="Leu-rich_rpt_typical-subtyp"/>
</dbReference>
<dbReference type="AlphaFoldDB" id="A0A2T9YF51"/>
<dbReference type="InterPro" id="IPR032675">
    <property type="entry name" value="LRR_dom_sf"/>
</dbReference>
<dbReference type="Pfam" id="PF13855">
    <property type="entry name" value="LRR_8"/>
    <property type="match status" value="1"/>
</dbReference>
<dbReference type="OrthoDB" id="660555at2759"/>
<evidence type="ECO:0008006" key="6">
    <source>
        <dbReference type="Google" id="ProtNLM"/>
    </source>
</evidence>
<feature type="compositionally biased region" description="Polar residues" evidence="3">
    <location>
        <begin position="138"/>
        <end position="149"/>
    </location>
</feature>
<reference evidence="4 5" key="1">
    <citation type="journal article" date="2018" name="MBio">
        <title>Comparative Genomics Reveals the Core Gene Toolbox for the Fungus-Insect Symbiosis.</title>
        <authorList>
            <person name="Wang Y."/>
            <person name="Stata M."/>
            <person name="Wang W."/>
            <person name="Stajich J.E."/>
            <person name="White M.M."/>
            <person name="Moncalvo J.M."/>
        </authorList>
    </citation>
    <scope>NUCLEOTIDE SEQUENCE [LARGE SCALE GENOMIC DNA]</scope>
    <source>
        <strain evidence="4 5">SWE-8-4</strain>
    </source>
</reference>
<feature type="compositionally biased region" description="Polar residues" evidence="3">
    <location>
        <begin position="246"/>
        <end position="260"/>
    </location>
</feature>
<dbReference type="SUPFAM" id="SSF52058">
    <property type="entry name" value="L domain-like"/>
    <property type="match status" value="1"/>
</dbReference>
<comment type="caution">
    <text evidence="4">The sequence shown here is derived from an EMBL/GenBank/DDBJ whole genome shotgun (WGS) entry which is preliminary data.</text>
</comment>
<keyword evidence="5" id="KW-1185">Reference proteome</keyword>
<dbReference type="Gene3D" id="3.80.10.10">
    <property type="entry name" value="Ribonuclease Inhibitor"/>
    <property type="match status" value="3"/>
</dbReference>
<dbReference type="PANTHER" id="PTHR48051">
    <property type="match status" value="1"/>
</dbReference>
<dbReference type="Proteomes" id="UP000245383">
    <property type="component" value="Unassembled WGS sequence"/>
</dbReference>
<name>A0A2T9YF51_9FUNG</name>
<proteinExistence type="predicted"/>
<dbReference type="InterPro" id="IPR001611">
    <property type="entry name" value="Leu-rich_rpt"/>
</dbReference>
<dbReference type="STRING" id="133385.A0A2T9YF51"/>
<feature type="compositionally biased region" description="Polar residues" evidence="3">
    <location>
        <begin position="305"/>
        <end position="315"/>
    </location>
</feature>
<evidence type="ECO:0000313" key="4">
    <source>
        <dbReference type="EMBL" id="PVU90971.1"/>
    </source>
</evidence>
<evidence type="ECO:0000256" key="2">
    <source>
        <dbReference type="ARBA" id="ARBA00022737"/>
    </source>
</evidence>
<dbReference type="InterPro" id="IPR050216">
    <property type="entry name" value="LRR_domain-containing"/>
</dbReference>
<dbReference type="Pfam" id="PF00560">
    <property type="entry name" value="LRR_1"/>
    <property type="match status" value="1"/>
</dbReference>
<feature type="compositionally biased region" description="Polar residues" evidence="3">
    <location>
        <begin position="10"/>
        <end position="53"/>
    </location>
</feature>
<feature type="region of interest" description="Disordered" evidence="3">
    <location>
        <begin position="1"/>
        <end position="60"/>
    </location>
</feature>
<feature type="region of interest" description="Disordered" evidence="3">
    <location>
        <begin position="226"/>
        <end position="320"/>
    </location>
</feature>
<keyword evidence="1" id="KW-0433">Leucine-rich repeat</keyword>
<accession>A0A2T9YF51</accession>
<keyword evidence="2" id="KW-0677">Repeat</keyword>
<dbReference type="SUPFAM" id="SSF52047">
    <property type="entry name" value="RNI-like"/>
    <property type="match status" value="1"/>
</dbReference>
<organism evidence="4 5">
    <name type="scientific">Smittium simulii</name>
    <dbReference type="NCBI Taxonomy" id="133385"/>
    <lineage>
        <taxon>Eukaryota</taxon>
        <taxon>Fungi</taxon>
        <taxon>Fungi incertae sedis</taxon>
        <taxon>Zoopagomycota</taxon>
        <taxon>Kickxellomycotina</taxon>
        <taxon>Harpellomycetes</taxon>
        <taxon>Harpellales</taxon>
        <taxon>Legeriomycetaceae</taxon>
        <taxon>Smittium</taxon>
    </lineage>
</organism>